<dbReference type="GO" id="GO:0009143">
    <property type="term" value="P:nucleoside triphosphate catabolic process"/>
    <property type="evidence" value="ECO:0007669"/>
    <property type="project" value="InterPro"/>
</dbReference>
<dbReference type="GO" id="GO:0005737">
    <property type="term" value="C:cytoplasm"/>
    <property type="evidence" value="ECO:0007669"/>
    <property type="project" value="TreeGrafter"/>
</dbReference>
<proteinExistence type="inferred from homology"/>
<dbReference type="Gene3D" id="3.90.950.10">
    <property type="match status" value="1"/>
</dbReference>
<reference evidence="4" key="2">
    <citation type="submission" date="2021-03" db="EMBL/GenBank/DDBJ databases">
        <authorList>
            <person name="Jaffe A."/>
        </authorList>
    </citation>
    <scope>NUCLEOTIDE SEQUENCE</scope>
    <source>
        <strain evidence="4">RIFCSPLOWO2_01_FULL_58_19</strain>
    </source>
</reference>
<name>A0A7J4JFF3_9ARCH</name>
<protein>
    <submittedName>
        <fullName evidence="3">Non-canonical purine NTP pyrophosphatase</fullName>
    </submittedName>
</protein>
<dbReference type="PANTHER" id="PTHR11067">
    <property type="entry name" value="INOSINE TRIPHOSPHATE PYROPHOSPHATASE/HAM1 PROTEIN"/>
    <property type="match status" value="1"/>
</dbReference>
<evidence type="ECO:0000313" key="3">
    <source>
        <dbReference type="EMBL" id="HIH16492.1"/>
    </source>
</evidence>
<accession>A0A7J4JFF3</accession>
<evidence type="ECO:0000256" key="1">
    <source>
        <dbReference type="ARBA" id="ARBA00008023"/>
    </source>
</evidence>
<reference evidence="5" key="1">
    <citation type="journal article" date="2020" name="bioRxiv">
        <title>A rank-normalized archaeal taxonomy based on genome phylogeny resolves widespread incomplete and uneven classifications.</title>
        <authorList>
            <person name="Rinke C."/>
            <person name="Chuvochina M."/>
            <person name="Mussig A.J."/>
            <person name="Chaumeil P.-A."/>
            <person name="Waite D.W."/>
            <person name="Whitman W.B."/>
            <person name="Parks D.H."/>
            <person name="Hugenholtz P."/>
        </authorList>
    </citation>
    <scope>NUCLEOTIDE SEQUENCE [LARGE SCALE GENOMIC DNA]</scope>
</reference>
<sequence>MKLFFVTSNEHKVEEVAHVLASHGIEVEQVDTELAEPDVGSQERVALYKAEQAYALVKKPVIVEDTGIYFKAYHDFPGIFAKRVYLGIGFKGLLKLLQGEDRRALFKVVIVLQWGKRKNQRKLFVGTLEGSMGSKLKKPHSKRLAYEKLFIPEGYSKTIVEMPLAEKNKFSHRAVAAKKLARWLKRHKLG</sequence>
<dbReference type="AlphaFoldDB" id="A0A7J4JFF3"/>
<dbReference type="SUPFAM" id="SSF52972">
    <property type="entry name" value="ITPase-like"/>
    <property type="match status" value="1"/>
</dbReference>
<dbReference type="GO" id="GO:0047429">
    <property type="term" value="F:nucleoside triphosphate diphosphatase activity"/>
    <property type="evidence" value="ECO:0007669"/>
    <property type="project" value="InterPro"/>
</dbReference>
<comment type="caution">
    <text evidence="3">The sequence shown here is derived from an EMBL/GenBank/DDBJ whole genome shotgun (WGS) entry which is preliminary data.</text>
</comment>
<keyword evidence="2" id="KW-0378">Hydrolase</keyword>
<organism evidence="3 5">
    <name type="scientific">Candidatus Iainarchaeum sp</name>
    <dbReference type="NCBI Taxonomy" id="3101447"/>
    <lineage>
        <taxon>Archaea</taxon>
        <taxon>Candidatus Iainarchaeota</taxon>
        <taxon>Candidatus Iainarchaeia</taxon>
        <taxon>Candidatus Iainarchaeales</taxon>
        <taxon>Candidatus Iainarchaeaceae</taxon>
        <taxon>Candidatus Iainarchaeum</taxon>
    </lineage>
</organism>
<evidence type="ECO:0000313" key="5">
    <source>
        <dbReference type="Proteomes" id="UP000564964"/>
    </source>
</evidence>
<dbReference type="PANTHER" id="PTHR11067:SF9">
    <property type="entry name" value="INOSINE TRIPHOSPHATE PYROPHOSPHATASE"/>
    <property type="match status" value="1"/>
</dbReference>
<comment type="similarity">
    <text evidence="1">Belongs to the HAM1 NTPase family.</text>
</comment>
<dbReference type="Proteomes" id="UP000678237">
    <property type="component" value="Unassembled WGS sequence"/>
</dbReference>
<dbReference type="EMBL" id="JAGVWE010000003">
    <property type="protein sequence ID" value="MBS3062989.1"/>
    <property type="molecule type" value="Genomic_DNA"/>
</dbReference>
<evidence type="ECO:0000313" key="4">
    <source>
        <dbReference type="EMBL" id="MBS3062989.1"/>
    </source>
</evidence>
<dbReference type="InterPro" id="IPR029001">
    <property type="entry name" value="ITPase-like_fam"/>
</dbReference>
<gene>
    <name evidence="3" type="ORF">HA252_03755</name>
    <name evidence="4" type="ORF">J4203_03900</name>
</gene>
<dbReference type="Proteomes" id="UP000564964">
    <property type="component" value="Unassembled WGS sequence"/>
</dbReference>
<dbReference type="InterPro" id="IPR002637">
    <property type="entry name" value="RdgB/HAM1"/>
</dbReference>
<dbReference type="CDD" id="cd00515">
    <property type="entry name" value="HAM1"/>
    <property type="match status" value="1"/>
</dbReference>
<evidence type="ECO:0000256" key="2">
    <source>
        <dbReference type="ARBA" id="ARBA00022801"/>
    </source>
</evidence>
<dbReference type="Pfam" id="PF01725">
    <property type="entry name" value="Ham1p_like"/>
    <property type="match status" value="1"/>
</dbReference>
<dbReference type="EMBL" id="DUGH01000092">
    <property type="protein sequence ID" value="HIH16492.1"/>
    <property type="molecule type" value="Genomic_DNA"/>
</dbReference>
<reference evidence="4" key="3">
    <citation type="submission" date="2021-05" db="EMBL/GenBank/DDBJ databases">
        <title>Protein family content uncovers lineage relationships and bacterial pathway maintenance mechanisms in DPANN archaea.</title>
        <authorList>
            <person name="Castelle C.J."/>
            <person name="Meheust R."/>
            <person name="Jaffe A.L."/>
            <person name="Seitz K."/>
            <person name="Gong X."/>
            <person name="Baker B.J."/>
            <person name="Banfield J.F."/>
        </authorList>
    </citation>
    <scope>NUCLEOTIDE SEQUENCE</scope>
    <source>
        <strain evidence="4">RIFCSPLOWO2_01_FULL_58_19</strain>
    </source>
</reference>